<evidence type="ECO:0000313" key="1">
    <source>
        <dbReference type="EMBL" id="KIA64336.1"/>
    </source>
</evidence>
<gene>
    <name evidence="1" type="ORF">FG87_13860</name>
</gene>
<organism evidence="1 2">
    <name type="scientific">Nocardia vulneris</name>
    <dbReference type="NCBI Taxonomy" id="1141657"/>
    <lineage>
        <taxon>Bacteria</taxon>
        <taxon>Bacillati</taxon>
        <taxon>Actinomycetota</taxon>
        <taxon>Actinomycetes</taxon>
        <taxon>Mycobacteriales</taxon>
        <taxon>Nocardiaceae</taxon>
        <taxon>Nocardia</taxon>
    </lineage>
</organism>
<name>A0ABR4ZGB2_9NOCA</name>
<keyword evidence="2" id="KW-1185">Reference proteome</keyword>
<evidence type="ECO:0008006" key="3">
    <source>
        <dbReference type="Google" id="ProtNLM"/>
    </source>
</evidence>
<reference evidence="1 2" key="1">
    <citation type="journal article" date="2014" name="Int. J. Syst. Evol. Microbiol.">
        <title>Nocardia vulneris sp. nov., isolated from wounds of human patients in North America.</title>
        <authorList>
            <person name="Lasker B.A."/>
            <person name="Bell M."/>
            <person name="Klenk H.P."/>
            <person name="Sproer C."/>
            <person name="Schumann C."/>
            <person name="Schumann P."/>
            <person name="Brown J.M."/>
        </authorList>
    </citation>
    <scope>NUCLEOTIDE SEQUENCE [LARGE SCALE GENOMIC DNA]</scope>
    <source>
        <strain evidence="1 2">W9851</strain>
    </source>
</reference>
<evidence type="ECO:0000313" key="2">
    <source>
        <dbReference type="Proteomes" id="UP000031364"/>
    </source>
</evidence>
<dbReference type="Proteomes" id="UP000031364">
    <property type="component" value="Unassembled WGS sequence"/>
</dbReference>
<protein>
    <recommendedName>
        <fullName evidence="3">XRE family transcriptional regulator</fullName>
    </recommendedName>
</protein>
<sequence length="365" mass="40292">METGRRHLDSIRTIIRLSEVLGIEDFRELIELPSPPPLSAEPPPSSVGLTRQLVSAIVDGPVAVIATPSDPDPSRSVADLAAELRQCLHIWQSSPSRYSLLVEQLPPLLATAHHFYGDTASFDQLKLLVQIYHLARELLTDVGAHTAAWTCADRAMAMAMAMGRRRQPYIAECACHVATAWLHLNRPDECQRYAMSVCTRLDTPRWTRQRGALQLIAAQGAAAQANLPLAQRLLATAGQAAGETACERTAFGVVFDRNEVALTRMKIALDRANFTETIEIGAEIDPLPSTPVRQRTRYHTVLAQAFIGRNEDVAATFELTKASDACPEDLRYNADTNETVRTLTLRHHRLVRRDLDRLAAIAGLN</sequence>
<dbReference type="EMBL" id="JNFP01000014">
    <property type="protein sequence ID" value="KIA64336.1"/>
    <property type="molecule type" value="Genomic_DNA"/>
</dbReference>
<proteinExistence type="predicted"/>
<accession>A0ABR4ZGB2</accession>
<comment type="caution">
    <text evidence="1">The sequence shown here is derived from an EMBL/GenBank/DDBJ whole genome shotgun (WGS) entry which is preliminary data.</text>
</comment>